<dbReference type="RefSeq" id="WP_060532601.1">
    <property type="nucleotide sequence ID" value="NZ_CP013023.1"/>
</dbReference>
<keyword evidence="2" id="KW-0808">Transferase</keyword>
<dbReference type="InterPro" id="IPR016181">
    <property type="entry name" value="Acyl_CoA_acyltransferase"/>
</dbReference>
<dbReference type="GO" id="GO:0030649">
    <property type="term" value="P:aminoglycoside antibiotic catabolic process"/>
    <property type="evidence" value="ECO:0007669"/>
    <property type="project" value="TreeGrafter"/>
</dbReference>
<dbReference type="CDD" id="cd04301">
    <property type="entry name" value="NAT_SF"/>
    <property type="match status" value="1"/>
</dbReference>
<dbReference type="Pfam" id="PF17668">
    <property type="entry name" value="Acetyltransf_17"/>
    <property type="match status" value="1"/>
</dbReference>
<dbReference type="PANTHER" id="PTHR37817">
    <property type="entry name" value="N-ACETYLTRANSFERASE EIS"/>
    <property type="match status" value="1"/>
</dbReference>
<feature type="domain" description="N-acetyltransferase" evidence="1">
    <location>
        <begin position="1"/>
        <end position="146"/>
    </location>
</feature>
<dbReference type="InterPro" id="IPR051554">
    <property type="entry name" value="Acetyltransferase_Eis"/>
</dbReference>
<dbReference type="KEGG" id="pbv:AR543_05795"/>
<dbReference type="Gene3D" id="3.30.1050.10">
    <property type="entry name" value="SCP2 sterol-binding domain"/>
    <property type="match status" value="1"/>
</dbReference>
<evidence type="ECO:0000313" key="2">
    <source>
        <dbReference type="EMBL" id="ANF95562.1"/>
    </source>
</evidence>
<dbReference type="SUPFAM" id="SSF55718">
    <property type="entry name" value="SCP-like"/>
    <property type="match status" value="1"/>
</dbReference>
<dbReference type="InterPro" id="IPR000182">
    <property type="entry name" value="GNAT_dom"/>
</dbReference>
<dbReference type="GO" id="GO:0034069">
    <property type="term" value="F:aminoglycoside N-acetyltransferase activity"/>
    <property type="evidence" value="ECO:0007669"/>
    <property type="project" value="TreeGrafter"/>
</dbReference>
<dbReference type="EMBL" id="CP013023">
    <property type="protein sequence ID" value="ANF95562.1"/>
    <property type="molecule type" value="Genomic_DNA"/>
</dbReference>
<dbReference type="SUPFAM" id="SSF55729">
    <property type="entry name" value="Acyl-CoA N-acyltransferases (Nat)"/>
    <property type="match status" value="1"/>
</dbReference>
<reference evidence="3" key="1">
    <citation type="submission" date="2015-10" db="EMBL/GenBank/DDBJ databases">
        <title>Genome of Paenibacillus bovis sp. nov.</title>
        <authorList>
            <person name="Wu Z."/>
            <person name="Gao C."/>
            <person name="Liu Z."/>
            <person name="Zheng H."/>
        </authorList>
    </citation>
    <scope>NUCLEOTIDE SEQUENCE [LARGE SCALE GENOMIC DNA]</scope>
    <source>
        <strain evidence="3">BD3526</strain>
    </source>
</reference>
<name>A0A172ZDW9_9BACL</name>
<dbReference type="Pfam" id="PF13527">
    <property type="entry name" value="Acetyltransf_9"/>
    <property type="match status" value="1"/>
</dbReference>
<dbReference type="Proteomes" id="UP000078148">
    <property type="component" value="Chromosome"/>
</dbReference>
<evidence type="ECO:0000259" key="1">
    <source>
        <dbReference type="PROSITE" id="PS51186"/>
    </source>
</evidence>
<dbReference type="InterPro" id="IPR036527">
    <property type="entry name" value="SCP2_sterol-bd_dom_sf"/>
</dbReference>
<accession>A0A172ZDW9</accession>
<dbReference type="PANTHER" id="PTHR37817:SF1">
    <property type="entry name" value="N-ACETYLTRANSFERASE EIS"/>
    <property type="match status" value="1"/>
</dbReference>
<organism evidence="2 3">
    <name type="scientific">Paenibacillus bovis</name>
    <dbReference type="NCBI Taxonomy" id="1616788"/>
    <lineage>
        <taxon>Bacteria</taxon>
        <taxon>Bacillati</taxon>
        <taxon>Bacillota</taxon>
        <taxon>Bacilli</taxon>
        <taxon>Bacillales</taxon>
        <taxon>Paenibacillaceae</taxon>
        <taxon>Paenibacillus</taxon>
    </lineage>
</organism>
<proteinExistence type="predicted"/>
<keyword evidence="3" id="KW-1185">Reference proteome</keyword>
<dbReference type="InterPro" id="IPR041380">
    <property type="entry name" value="Acetyltransf_17"/>
</dbReference>
<dbReference type="OrthoDB" id="9768284at2"/>
<dbReference type="AlphaFoldDB" id="A0A172ZDW9"/>
<dbReference type="Gene3D" id="3.40.630.30">
    <property type="match status" value="2"/>
</dbReference>
<gene>
    <name evidence="2" type="ORF">AR543_05795</name>
</gene>
<dbReference type="Pfam" id="PF13530">
    <property type="entry name" value="SCP2_2"/>
    <property type="match status" value="1"/>
</dbReference>
<dbReference type="PROSITE" id="PS51186">
    <property type="entry name" value="GNAT"/>
    <property type="match status" value="1"/>
</dbReference>
<evidence type="ECO:0000313" key="3">
    <source>
        <dbReference type="Proteomes" id="UP000078148"/>
    </source>
</evidence>
<reference evidence="2 3" key="2">
    <citation type="journal article" date="2016" name="Int. J. Syst. Evol. Microbiol.">
        <title>Paenibacillus bovis sp. nov., isolated from raw yak (Bos grunniens) milk.</title>
        <authorList>
            <person name="Gao C."/>
            <person name="Han J."/>
            <person name="Liu Z."/>
            <person name="Xu X."/>
            <person name="Hang F."/>
            <person name="Wu Z."/>
        </authorList>
    </citation>
    <scope>NUCLEOTIDE SEQUENCE [LARGE SCALE GENOMIC DNA]</scope>
    <source>
        <strain evidence="2 3">BD3526</strain>
    </source>
</reference>
<dbReference type="InterPro" id="IPR025559">
    <property type="entry name" value="Eis_dom"/>
</dbReference>
<sequence length="397" mass="46185">MEIRQLTAEEFGQRMELSMYAFQYRKSTEELEEIKPRFKPDTVWGVFEEGELSAQLTLLPMETYIQGQRYAMGGIASVATWPEKRRQGFVDQLLRHALQLMNESGQSVSFLHPFYFPFYRKYGWELYIDYKTYIIPTALLPAKVQSEGQVKRGIKDIKLLNTVYDAYAAQYNGTLIRTEEWWTYSVLDSEVTQTAIYYDAAGQARGYLLYEVKARKMEIDELVYLDESSRQALWTYIANHDSMINEVTLKAPVDDSLPYLLRDPRIQQQITPYFMARIVNVKQFLEQYPFTPGAVQVVTITVNDSVAGWNEGIWELLINESGQAQVSQRSELPEGVQQDIQQYSSIQTDIQTLTAMLMGYQRPSELYRWERLTGKEEAVAILESRITRTTPYLMDFF</sequence>
<protein>
    <submittedName>
        <fullName evidence="2">Acetyltransferase</fullName>
    </submittedName>
</protein>